<dbReference type="RefSeq" id="WP_282722373.1">
    <property type="nucleotide sequence ID" value="NZ_JASCQN010000031.1"/>
</dbReference>
<evidence type="ECO:0000256" key="1">
    <source>
        <dbReference type="ARBA" id="ARBA00004886"/>
    </source>
</evidence>
<comment type="pathway">
    <text evidence="1 4">Cofactor biosynthesis; pyrroloquinoline quinone biosynthesis.</text>
</comment>
<evidence type="ECO:0000256" key="2">
    <source>
        <dbReference type="ARBA" id="ARBA00011741"/>
    </source>
</evidence>
<keyword evidence="3 4" id="KW-0884">PQQ biosynthesis</keyword>
<dbReference type="InterPro" id="IPR022479">
    <property type="entry name" value="PqqD_bac"/>
</dbReference>
<dbReference type="NCBIfam" id="NF002535">
    <property type="entry name" value="PRK02079.1"/>
    <property type="match status" value="1"/>
</dbReference>
<comment type="similarity">
    <text evidence="4">Belongs to the PqqD family.</text>
</comment>
<dbReference type="InterPro" id="IPR041881">
    <property type="entry name" value="PqqD_sf"/>
</dbReference>
<comment type="function">
    <text evidence="4">Functions as a PqqA binding protein and presents PqqA to PqqE, in the pyrroloquinoline quinone (PQQ) biosynthetic pathway.</text>
</comment>
<proteinExistence type="inferred from homology"/>
<protein>
    <recommendedName>
        <fullName evidence="4">PqqA binding protein</fullName>
    </recommendedName>
    <alternativeName>
        <fullName evidence="4">Coenzyme PQQ synthesis protein D</fullName>
    </alternativeName>
    <alternativeName>
        <fullName evidence="4">Pyrroloquinoline quinone biosynthesis protein D</fullName>
    </alternativeName>
</protein>
<accession>A0ABT6VMJ5</accession>
<evidence type="ECO:0000256" key="4">
    <source>
        <dbReference type="HAMAP-Rule" id="MF_00655"/>
    </source>
</evidence>
<comment type="caution">
    <text evidence="5">The sequence shown here is derived from an EMBL/GenBank/DDBJ whole genome shotgun (WGS) entry which is preliminary data.</text>
</comment>
<name>A0ABT6VMJ5_9GAMM</name>
<evidence type="ECO:0000313" key="6">
    <source>
        <dbReference type="Proteomes" id="UP001244242"/>
    </source>
</evidence>
<gene>
    <name evidence="4 5" type="primary">pqqD</name>
    <name evidence="5" type="ORF">QLQ84_13975</name>
</gene>
<reference evidence="5 6" key="1">
    <citation type="submission" date="2023-04" db="EMBL/GenBank/DDBJ databases">
        <title>Halomonas strains isolated from rhizosphere soil.</title>
        <authorList>
            <person name="Xu L."/>
            <person name="Sun J.-Q."/>
        </authorList>
    </citation>
    <scope>NUCLEOTIDE SEQUENCE [LARGE SCALE GENOMIC DNA]</scope>
    <source>
        <strain evidence="5 6">LN1S58</strain>
    </source>
</reference>
<dbReference type="Proteomes" id="UP001244242">
    <property type="component" value="Unassembled WGS sequence"/>
</dbReference>
<dbReference type="InterPro" id="IPR008792">
    <property type="entry name" value="PQQD"/>
</dbReference>
<dbReference type="Gene3D" id="1.10.10.1150">
    <property type="entry name" value="Coenzyme PQQ synthesis protein D (PqqD)"/>
    <property type="match status" value="1"/>
</dbReference>
<dbReference type="EMBL" id="JASCQO010000039">
    <property type="protein sequence ID" value="MDI5934900.1"/>
    <property type="molecule type" value="Genomic_DNA"/>
</dbReference>
<comment type="subunit">
    <text evidence="2 4">Monomer. Interacts with PqqE.</text>
</comment>
<sequence length="96" mass="10533">MSTAGIQGTSVCRLRPGWRLQWEQAQGRHVLLYPEGMVQLNDSAGAILGELDGKRDVDAVIATLQARYPEAPAAAIAEDVHDFLVDAEQQGWIHHD</sequence>
<dbReference type="HAMAP" id="MF_00655">
    <property type="entry name" value="PQQ_syn_PqqD"/>
    <property type="match status" value="1"/>
</dbReference>
<dbReference type="Pfam" id="PF05402">
    <property type="entry name" value="PqqD"/>
    <property type="match status" value="1"/>
</dbReference>
<organism evidence="5 6">
    <name type="scientific">Halomonas kalidii</name>
    <dbReference type="NCBI Taxonomy" id="3043293"/>
    <lineage>
        <taxon>Bacteria</taxon>
        <taxon>Pseudomonadati</taxon>
        <taxon>Pseudomonadota</taxon>
        <taxon>Gammaproteobacteria</taxon>
        <taxon>Oceanospirillales</taxon>
        <taxon>Halomonadaceae</taxon>
        <taxon>Halomonas</taxon>
    </lineage>
</organism>
<dbReference type="NCBIfam" id="TIGR03859">
    <property type="entry name" value="PQQ_PqqD"/>
    <property type="match status" value="1"/>
</dbReference>
<keyword evidence="6" id="KW-1185">Reference proteome</keyword>
<evidence type="ECO:0000256" key="3">
    <source>
        <dbReference type="ARBA" id="ARBA00022905"/>
    </source>
</evidence>
<evidence type="ECO:0000313" key="5">
    <source>
        <dbReference type="EMBL" id="MDI5934900.1"/>
    </source>
</evidence>